<gene>
    <name evidence="1" type="ORF">EVAR_4681_1</name>
</gene>
<dbReference type="AlphaFoldDB" id="A0A4C1WLV7"/>
<name>A0A4C1WLV7_EUMVA</name>
<evidence type="ECO:0000313" key="1">
    <source>
        <dbReference type="EMBL" id="GBP52398.1"/>
    </source>
</evidence>
<evidence type="ECO:0000313" key="2">
    <source>
        <dbReference type="Proteomes" id="UP000299102"/>
    </source>
</evidence>
<dbReference type="Proteomes" id="UP000299102">
    <property type="component" value="Unassembled WGS sequence"/>
</dbReference>
<accession>A0A4C1WLV7</accession>
<protein>
    <submittedName>
        <fullName evidence="1">Uncharacterized protein</fullName>
    </submittedName>
</protein>
<dbReference type="EMBL" id="BGZK01000602">
    <property type="protein sequence ID" value="GBP52398.1"/>
    <property type="molecule type" value="Genomic_DNA"/>
</dbReference>
<comment type="caution">
    <text evidence="1">The sequence shown here is derived from an EMBL/GenBank/DDBJ whole genome shotgun (WGS) entry which is preliminary data.</text>
</comment>
<proteinExistence type="predicted"/>
<keyword evidence="2" id="KW-1185">Reference proteome</keyword>
<reference evidence="1 2" key="1">
    <citation type="journal article" date="2019" name="Commun. Biol.">
        <title>The bagworm genome reveals a unique fibroin gene that provides high tensile strength.</title>
        <authorList>
            <person name="Kono N."/>
            <person name="Nakamura H."/>
            <person name="Ohtoshi R."/>
            <person name="Tomita M."/>
            <person name="Numata K."/>
            <person name="Arakawa K."/>
        </authorList>
    </citation>
    <scope>NUCLEOTIDE SEQUENCE [LARGE SCALE GENOMIC DNA]</scope>
</reference>
<organism evidence="1 2">
    <name type="scientific">Eumeta variegata</name>
    <name type="common">Bagworm moth</name>
    <name type="synonym">Eumeta japonica</name>
    <dbReference type="NCBI Taxonomy" id="151549"/>
    <lineage>
        <taxon>Eukaryota</taxon>
        <taxon>Metazoa</taxon>
        <taxon>Ecdysozoa</taxon>
        <taxon>Arthropoda</taxon>
        <taxon>Hexapoda</taxon>
        <taxon>Insecta</taxon>
        <taxon>Pterygota</taxon>
        <taxon>Neoptera</taxon>
        <taxon>Endopterygota</taxon>
        <taxon>Lepidoptera</taxon>
        <taxon>Glossata</taxon>
        <taxon>Ditrysia</taxon>
        <taxon>Tineoidea</taxon>
        <taxon>Psychidae</taxon>
        <taxon>Oiketicinae</taxon>
        <taxon>Eumeta</taxon>
    </lineage>
</organism>
<sequence>MQLFANIHNLVSLKNNFVKVAIINEEAASEKSSLESLRRNVVLRILEQLMRIEVLRAQAHVKGGSRCEAEELGVWSPSNESSDTWGRLENGTNASSPRQVRINYCLYPGIIMKVSETLKPFALVPYGLGVLTTTSPAGSLTSPPRQAARMTKLIGQFASGHH</sequence>